<evidence type="ECO:0000313" key="3">
    <source>
        <dbReference type="EMBL" id="SEA12067.1"/>
    </source>
</evidence>
<feature type="domain" description="DUF2062" evidence="2">
    <location>
        <begin position="26"/>
        <end position="169"/>
    </location>
</feature>
<keyword evidence="1" id="KW-1133">Transmembrane helix</keyword>
<name>A0A1H3YKU2_9RHOB</name>
<protein>
    <recommendedName>
        <fullName evidence="2">DUF2062 domain-containing protein</fullName>
    </recommendedName>
</protein>
<feature type="transmembrane region" description="Helical" evidence="1">
    <location>
        <begin position="135"/>
        <end position="157"/>
    </location>
</feature>
<sequence length="197" mass="21163">MFKRRVELSWLGKLRAAFAPVKGWRRGFAYAGRRMQRLPDTPHRIALGFACGVMASFTPFFTLHFVVAALLALAVRANVLASAIGTFVGNPLTFPFIAWTSITVGDALMGVGVHPDTFNFADVFTDVGTFLDQVFVPYLVGGCAPGALAALAAYLIVRPVVAAYQGRRRALRMAAASAKVAAHLAHIKRGKVVDATD</sequence>
<dbReference type="Pfam" id="PF09835">
    <property type="entry name" value="DUF2062"/>
    <property type="match status" value="1"/>
</dbReference>
<keyword evidence="1" id="KW-0472">Membrane</keyword>
<dbReference type="STRING" id="89524.SAMN05444370_103140"/>
<evidence type="ECO:0000256" key="1">
    <source>
        <dbReference type="SAM" id="Phobius"/>
    </source>
</evidence>
<gene>
    <name evidence="3" type="ORF">SAMN05444370_103140</name>
</gene>
<dbReference type="PANTHER" id="PTHR40547">
    <property type="entry name" value="SLL0298 PROTEIN"/>
    <property type="match status" value="1"/>
</dbReference>
<reference evidence="3 4" key="1">
    <citation type="submission" date="2016-10" db="EMBL/GenBank/DDBJ databases">
        <authorList>
            <person name="de Groot N.N."/>
        </authorList>
    </citation>
    <scope>NUCLEOTIDE SEQUENCE [LARGE SCALE GENOMIC DNA]</scope>
    <source>
        <strain evidence="3 4">DSM 15345</strain>
    </source>
</reference>
<keyword evidence="4" id="KW-1185">Reference proteome</keyword>
<evidence type="ECO:0000313" key="4">
    <source>
        <dbReference type="Proteomes" id="UP000198703"/>
    </source>
</evidence>
<dbReference type="AlphaFoldDB" id="A0A1H3YKU2"/>
<evidence type="ECO:0000259" key="2">
    <source>
        <dbReference type="Pfam" id="PF09835"/>
    </source>
</evidence>
<accession>A0A1H3YKU2</accession>
<keyword evidence="1" id="KW-0812">Transmembrane</keyword>
<feature type="transmembrane region" description="Helical" evidence="1">
    <location>
        <begin position="43"/>
        <end position="61"/>
    </location>
</feature>
<proteinExistence type="predicted"/>
<dbReference type="PANTHER" id="PTHR40547:SF1">
    <property type="entry name" value="SLL0298 PROTEIN"/>
    <property type="match status" value="1"/>
</dbReference>
<dbReference type="RefSeq" id="WP_281243476.1">
    <property type="nucleotide sequence ID" value="NZ_FNQM01000003.1"/>
</dbReference>
<dbReference type="InterPro" id="IPR018639">
    <property type="entry name" value="DUF2062"/>
</dbReference>
<dbReference type="Proteomes" id="UP000198703">
    <property type="component" value="Unassembled WGS sequence"/>
</dbReference>
<dbReference type="EMBL" id="FNQM01000003">
    <property type="protein sequence ID" value="SEA12067.1"/>
    <property type="molecule type" value="Genomic_DNA"/>
</dbReference>
<organism evidence="3 4">
    <name type="scientific">Rubrimonas cliftonensis</name>
    <dbReference type="NCBI Taxonomy" id="89524"/>
    <lineage>
        <taxon>Bacteria</taxon>
        <taxon>Pseudomonadati</taxon>
        <taxon>Pseudomonadota</taxon>
        <taxon>Alphaproteobacteria</taxon>
        <taxon>Rhodobacterales</taxon>
        <taxon>Paracoccaceae</taxon>
        <taxon>Rubrimonas</taxon>
    </lineage>
</organism>